<dbReference type="InterPro" id="IPR052157">
    <property type="entry name" value="BCAA_transport_permease"/>
</dbReference>
<keyword evidence="11" id="KW-1185">Reference proteome</keyword>
<proteinExistence type="inferred from homology"/>
<dbReference type="Pfam" id="PF02653">
    <property type="entry name" value="BPD_transp_2"/>
    <property type="match status" value="1"/>
</dbReference>
<keyword evidence="5" id="KW-0029">Amino-acid transport</keyword>
<dbReference type="CDD" id="cd06582">
    <property type="entry name" value="TM_PBP1_LivH_like"/>
    <property type="match status" value="1"/>
</dbReference>
<name>A0A4Y3KVY2_9CELL</name>
<comment type="similarity">
    <text evidence="8">Belongs to the binding-protein-dependent transport system permease family. LivHM subfamily.</text>
</comment>
<comment type="caution">
    <text evidence="10">The sequence shown here is derived from an EMBL/GenBank/DDBJ whole genome shotgun (WGS) entry which is preliminary data.</text>
</comment>
<keyword evidence="7 9" id="KW-0472">Membrane</keyword>
<reference evidence="10" key="1">
    <citation type="submission" date="2019-06" db="EMBL/GenBank/DDBJ databases">
        <title>Whole genome shotgun sequence of Cellulomonas cellasea NBRC 3753.</title>
        <authorList>
            <person name="Hosoyama A."/>
            <person name="Uohara A."/>
            <person name="Ohji S."/>
            <person name="Ichikawa N."/>
        </authorList>
    </citation>
    <scope>NUCLEOTIDE SEQUENCE [LARGE SCALE GENOMIC DNA]</scope>
    <source>
        <strain evidence="10">NBRC 3753</strain>
    </source>
</reference>
<feature type="transmembrane region" description="Helical" evidence="9">
    <location>
        <begin position="34"/>
        <end position="53"/>
    </location>
</feature>
<dbReference type="EMBL" id="BJLR01000013">
    <property type="protein sequence ID" value="GEA87405.1"/>
    <property type="molecule type" value="Genomic_DNA"/>
</dbReference>
<accession>A0A4Y3KVY2</accession>
<evidence type="ECO:0000313" key="10">
    <source>
        <dbReference type="EMBL" id="GEA87405.1"/>
    </source>
</evidence>
<feature type="transmembrane region" description="Helical" evidence="9">
    <location>
        <begin position="90"/>
        <end position="113"/>
    </location>
</feature>
<protein>
    <submittedName>
        <fullName evidence="10">Branched-chain amino acid ABC transporter permease</fullName>
    </submittedName>
</protein>
<dbReference type="RefSeq" id="WP_141372100.1">
    <property type="nucleotide sequence ID" value="NZ_BJLR01000013.1"/>
</dbReference>
<dbReference type="GO" id="GO:0006865">
    <property type="term" value="P:amino acid transport"/>
    <property type="evidence" value="ECO:0007669"/>
    <property type="project" value="UniProtKB-KW"/>
</dbReference>
<evidence type="ECO:0000256" key="3">
    <source>
        <dbReference type="ARBA" id="ARBA00022475"/>
    </source>
</evidence>
<feature type="transmembrane region" description="Helical" evidence="9">
    <location>
        <begin position="6"/>
        <end position="27"/>
    </location>
</feature>
<dbReference type="Proteomes" id="UP000317046">
    <property type="component" value="Unassembled WGS sequence"/>
</dbReference>
<evidence type="ECO:0000256" key="1">
    <source>
        <dbReference type="ARBA" id="ARBA00004651"/>
    </source>
</evidence>
<sequence>MDRLVFLLGTGVARGTVLALFALSLVLIWRATRIVNFAAGAMAVVGVYVGVAVTGATGSWWWGLVATVVAGGLLGFVVERGVLRFASARSPLSGVILAIGLVVVLQSLLGIVFGQEHEPVQPPFSDRPLQVGGVPLLSPYDLFVVVVALGLLGALRLLFVKTSLGLQLRAAAFEPEVSRLLGVRVARMRTVGWVLAASAASLAALLAVPNELGLNPHAADMLFVSAFTVAVVGGLDSPGGALLGGLTVGVVTSVVTGYLGATLAPVAVLGLLAAVLLLRPSGLFAQAEARRA</sequence>
<evidence type="ECO:0000313" key="11">
    <source>
        <dbReference type="Proteomes" id="UP000317046"/>
    </source>
</evidence>
<dbReference type="AlphaFoldDB" id="A0A4Y3KVY2"/>
<evidence type="ECO:0000256" key="4">
    <source>
        <dbReference type="ARBA" id="ARBA00022692"/>
    </source>
</evidence>
<evidence type="ECO:0000256" key="5">
    <source>
        <dbReference type="ARBA" id="ARBA00022970"/>
    </source>
</evidence>
<feature type="transmembrane region" description="Helical" evidence="9">
    <location>
        <begin position="142"/>
        <end position="159"/>
    </location>
</feature>
<dbReference type="GO" id="GO:0022857">
    <property type="term" value="F:transmembrane transporter activity"/>
    <property type="evidence" value="ECO:0007669"/>
    <property type="project" value="InterPro"/>
</dbReference>
<dbReference type="InterPro" id="IPR001851">
    <property type="entry name" value="ABC_transp_permease"/>
</dbReference>
<keyword evidence="3" id="KW-1003">Cell membrane</keyword>
<evidence type="ECO:0000256" key="9">
    <source>
        <dbReference type="SAM" id="Phobius"/>
    </source>
</evidence>
<evidence type="ECO:0000256" key="7">
    <source>
        <dbReference type="ARBA" id="ARBA00023136"/>
    </source>
</evidence>
<dbReference type="GO" id="GO:0005886">
    <property type="term" value="C:plasma membrane"/>
    <property type="evidence" value="ECO:0007669"/>
    <property type="project" value="UniProtKB-SubCell"/>
</dbReference>
<dbReference type="PANTHER" id="PTHR11795">
    <property type="entry name" value="BRANCHED-CHAIN AMINO ACID TRANSPORT SYSTEM PERMEASE PROTEIN LIVH"/>
    <property type="match status" value="1"/>
</dbReference>
<keyword evidence="2" id="KW-0813">Transport</keyword>
<gene>
    <name evidence="10" type="primary">livH</name>
    <name evidence="10" type="ORF">CCE01nite_13540</name>
</gene>
<evidence type="ECO:0000256" key="2">
    <source>
        <dbReference type="ARBA" id="ARBA00022448"/>
    </source>
</evidence>
<evidence type="ECO:0000256" key="8">
    <source>
        <dbReference type="ARBA" id="ARBA00037998"/>
    </source>
</evidence>
<keyword evidence="6 9" id="KW-1133">Transmembrane helix</keyword>
<comment type="subcellular location">
    <subcellularLocation>
        <location evidence="1">Cell membrane</location>
        <topology evidence="1">Multi-pass membrane protein</topology>
    </subcellularLocation>
</comment>
<feature type="transmembrane region" description="Helical" evidence="9">
    <location>
        <begin position="190"/>
        <end position="208"/>
    </location>
</feature>
<feature type="transmembrane region" description="Helical" evidence="9">
    <location>
        <begin position="214"/>
        <end position="235"/>
    </location>
</feature>
<organism evidence="10 11">
    <name type="scientific">Cellulomonas cellasea</name>
    <dbReference type="NCBI Taxonomy" id="43670"/>
    <lineage>
        <taxon>Bacteria</taxon>
        <taxon>Bacillati</taxon>
        <taxon>Actinomycetota</taxon>
        <taxon>Actinomycetes</taxon>
        <taxon>Micrococcales</taxon>
        <taxon>Cellulomonadaceae</taxon>
        <taxon>Cellulomonas</taxon>
    </lineage>
</organism>
<keyword evidence="4 9" id="KW-0812">Transmembrane</keyword>
<dbReference type="PANTHER" id="PTHR11795:SF445">
    <property type="entry name" value="AMINO ACID ABC TRANSPORTER PERMEASE PROTEIN"/>
    <property type="match status" value="1"/>
</dbReference>
<feature type="transmembrane region" description="Helical" evidence="9">
    <location>
        <begin position="59"/>
        <end position="78"/>
    </location>
</feature>
<evidence type="ECO:0000256" key="6">
    <source>
        <dbReference type="ARBA" id="ARBA00022989"/>
    </source>
</evidence>